<comment type="similarity">
    <text evidence="9">Belongs to the pannexin family.</text>
</comment>
<evidence type="ECO:0000256" key="5">
    <source>
        <dbReference type="ARBA" id="ARBA00022989"/>
    </source>
</evidence>
<feature type="transmembrane region" description="Helical" evidence="9">
    <location>
        <begin position="217"/>
        <end position="236"/>
    </location>
</feature>
<sequence length="445" mass="51806">MDATFVRKLAKLGRLGSSHLRYDDDFIDRLNYQITGILLFLFIGIIGIRQYVGKPIQCWSPQEFTRGWEEYAENYCWVSNTYYASVSNRLPDKPNRKDLMIGYYQWAWIFLGVQALMFYIPCILWRGLYNQSRFNIRRIIQMSASATDIIMPLSEKNGNASSNTSIKFIAKYLDSCIRRRHLGRCKPDKKLNNNIKPGHQVSTSWCCSHKSGNCLTILYLLIKLLYILNAISQVYLMEIFIGTKYTFYGVYVLKDLLRGLHWADSGHFPRVTFCDFQAKKLGKNHLYTLQCVLPINMILEKVFIILWFWIVLLFIINIFSFINWTGRLLQSRFRVQFIRKHLHIMGTLVSSDRPMSRHFVEHYLGADVVFIIRLISTNSCEFVASQLANELWMIYRHRRHAELEDMKFGHASLSPSQKSKLSGVCFGNSNRCVPLSSGVNNDDVV</sequence>
<keyword evidence="8 9" id="KW-0407">Ion channel</keyword>
<keyword evidence="7 9" id="KW-0472">Membrane</keyword>
<evidence type="ECO:0000256" key="4">
    <source>
        <dbReference type="ARBA" id="ARBA00022692"/>
    </source>
</evidence>
<comment type="subcellular location">
    <subcellularLocation>
        <location evidence="1 9">Cell membrane</location>
        <topology evidence="1 9">Multi-pass membrane protein</topology>
    </subcellularLocation>
</comment>
<keyword evidence="5 9" id="KW-1133">Transmembrane helix</keyword>
<feature type="transmembrane region" description="Helical" evidence="9">
    <location>
        <begin position="302"/>
        <end position="324"/>
    </location>
</feature>
<comment type="function">
    <text evidence="9">Structural component of the gap junctions.</text>
</comment>
<dbReference type="InterPro" id="IPR000990">
    <property type="entry name" value="Innexin"/>
</dbReference>
<proteinExistence type="evidence at transcript level"/>
<dbReference type="PANTHER" id="PTHR11893">
    <property type="entry name" value="INNEXIN"/>
    <property type="match status" value="1"/>
</dbReference>
<evidence type="ECO:0000256" key="2">
    <source>
        <dbReference type="ARBA" id="ARBA00022448"/>
    </source>
</evidence>
<dbReference type="PROSITE" id="PS51013">
    <property type="entry name" value="PANNEXIN"/>
    <property type="match status" value="1"/>
</dbReference>
<dbReference type="PRINTS" id="PR01262">
    <property type="entry name" value="INNEXIN"/>
</dbReference>
<evidence type="ECO:0000256" key="9">
    <source>
        <dbReference type="RuleBase" id="RU010713"/>
    </source>
</evidence>
<dbReference type="GO" id="GO:0005921">
    <property type="term" value="C:gap junction"/>
    <property type="evidence" value="ECO:0007669"/>
    <property type="project" value="UniProtKB-UniRule"/>
</dbReference>
<keyword evidence="4 9" id="KW-0812">Transmembrane</keyword>
<keyword evidence="2 9" id="KW-0813">Transport</keyword>
<reference evidence="10" key="1">
    <citation type="submission" date="2004-08" db="EMBL/GenBank/DDBJ databases">
        <title>Expression analysis of innexin genes in the planarian regeneration.</title>
        <authorList>
            <person name="Nogi T."/>
            <person name="Levin M."/>
        </authorList>
    </citation>
    <scope>NUCLEOTIDE SEQUENCE</scope>
    <source>
        <strain evidence="10">GI</strain>
    </source>
</reference>
<feature type="transmembrane region" description="Helical" evidence="9">
    <location>
        <begin position="30"/>
        <end position="52"/>
    </location>
</feature>
<dbReference type="GO" id="GO:0034220">
    <property type="term" value="P:monoatomic ion transmembrane transport"/>
    <property type="evidence" value="ECO:0007669"/>
    <property type="project" value="UniProtKB-KW"/>
</dbReference>
<gene>
    <name evidence="10" type="primary">inx4</name>
    <name evidence="9" type="synonym">inx</name>
</gene>
<accession>Q2L6N0</accession>
<dbReference type="GO" id="GO:0005886">
    <property type="term" value="C:plasma membrane"/>
    <property type="evidence" value="ECO:0007669"/>
    <property type="project" value="UniProtKB-SubCell"/>
</dbReference>
<evidence type="ECO:0000313" key="10">
    <source>
        <dbReference type="EMBL" id="BAE78813.1"/>
    </source>
</evidence>
<dbReference type="Pfam" id="PF00876">
    <property type="entry name" value="Innexin"/>
    <property type="match status" value="1"/>
</dbReference>
<evidence type="ECO:0000256" key="6">
    <source>
        <dbReference type="ARBA" id="ARBA00023065"/>
    </source>
</evidence>
<feature type="transmembrane region" description="Helical" evidence="9">
    <location>
        <begin position="106"/>
        <end position="128"/>
    </location>
</feature>
<dbReference type="AlphaFoldDB" id="Q2L6N0"/>
<keyword evidence="3" id="KW-1003">Cell membrane</keyword>
<name>Q2L6N0_DUGJA</name>
<evidence type="ECO:0000256" key="8">
    <source>
        <dbReference type="ARBA" id="ARBA00023303"/>
    </source>
</evidence>
<organism evidence="10">
    <name type="scientific">Dugesia japonica</name>
    <name type="common">Planarian</name>
    <dbReference type="NCBI Taxonomy" id="6161"/>
    <lineage>
        <taxon>Eukaryota</taxon>
        <taxon>Metazoa</taxon>
        <taxon>Spiralia</taxon>
        <taxon>Lophotrochozoa</taxon>
        <taxon>Platyhelminthes</taxon>
        <taxon>Rhabditophora</taxon>
        <taxon>Seriata</taxon>
        <taxon>Tricladida</taxon>
        <taxon>Continenticola</taxon>
        <taxon>Geoplanoidea</taxon>
        <taxon>Dugesiidae</taxon>
        <taxon>Dugesia</taxon>
    </lineage>
</organism>
<protein>
    <recommendedName>
        <fullName evidence="9">Innexin</fullName>
    </recommendedName>
</protein>
<evidence type="ECO:0000256" key="7">
    <source>
        <dbReference type="ARBA" id="ARBA00023136"/>
    </source>
</evidence>
<dbReference type="PANTHER" id="PTHR11893:SF36">
    <property type="entry name" value="INNEXIN-5"/>
    <property type="match status" value="1"/>
</dbReference>
<evidence type="ECO:0000256" key="3">
    <source>
        <dbReference type="ARBA" id="ARBA00022475"/>
    </source>
</evidence>
<dbReference type="EMBL" id="AB189254">
    <property type="protein sequence ID" value="BAE78813.1"/>
    <property type="molecule type" value="mRNA"/>
</dbReference>
<evidence type="ECO:0000256" key="1">
    <source>
        <dbReference type="ARBA" id="ARBA00004651"/>
    </source>
</evidence>
<keyword evidence="6 9" id="KW-0406">Ion transport</keyword>